<name>A0A212F189_DANPL</name>
<reference evidence="1 2" key="1">
    <citation type="journal article" date="2011" name="Cell">
        <title>The monarch butterfly genome yields insights into long-distance migration.</title>
        <authorList>
            <person name="Zhan S."/>
            <person name="Merlin C."/>
            <person name="Boore J.L."/>
            <person name="Reppert S.M."/>
        </authorList>
    </citation>
    <scope>NUCLEOTIDE SEQUENCE [LARGE SCALE GENOMIC DNA]</scope>
    <source>
        <strain evidence="1">F-2</strain>
    </source>
</reference>
<evidence type="ECO:0000313" key="1">
    <source>
        <dbReference type="EMBL" id="OWR47473.1"/>
    </source>
</evidence>
<protein>
    <submittedName>
        <fullName evidence="1">Uncharacterized protein</fullName>
    </submittedName>
</protein>
<dbReference type="EMBL" id="AGBW02010955">
    <property type="protein sequence ID" value="OWR47473.1"/>
    <property type="molecule type" value="Genomic_DNA"/>
</dbReference>
<proteinExistence type="predicted"/>
<dbReference type="Proteomes" id="UP000007151">
    <property type="component" value="Unassembled WGS sequence"/>
</dbReference>
<gene>
    <name evidence="1" type="ORF">KGM_206508</name>
</gene>
<sequence>MVEKQTECKVLTRTHMLSGLKEEANDRTRGSEYLVSVIADATPLDRLSSRDPPSPPSVSEHVLDSLFLGVGWSLFTRFLFFSFDIRVPAHWEDESHDGHGASNKLRHVCNMVCGEFSSSHTADTLSSQSGASSAR</sequence>
<keyword evidence="2" id="KW-1185">Reference proteome</keyword>
<dbReference type="KEGG" id="dpl:KGM_206508"/>
<accession>A0A212F189</accession>
<dbReference type="InParanoid" id="A0A212F189"/>
<evidence type="ECO:0000313" key="2">
    <source>
        <dbReference type="Proteomes" id="UP000007151"/>
    </source>
</evidence>
<organism evidence="1 2">
    <name type="scientific">Danaus plexippus plexippus</name>
    <dbReference type="NCBI Taxonomy" id="278856"/>
    <lineage>
        <taxon>Eukaryota</taxon>
        <taxon>Metazoa</taxon>
        <taxon>Ecdysozoa</taxon>
        <taxon>Arthropoda</taxon>
        <taxon>Hexapoda</taxon>
        <taxon>Insecta</taxon>
        <taxon>Pterygota</taxon>
        <taxon>Neoptera</taxon>
        <taxon>Endopterygota</taxon>
        <taxon>Lepidoptera</taxon>
        <taxon>Glossata</taxon>
        <taxon>Ditrysia</taxon>
        <taxon>Papilionoidea</taxon>
        <taxon>Nymphalidae</taxon>
        <taxon>Danainae</taxon>
        <taxon>Danaini</taxon>
        <taxon>Danaina</taxon>
        <taxon>Danaus</taxon>
        <taxon>Danaus</taxon>
    </lineage>
</organism>
<dbReference type="AlphaFoldDB" id="A0A212F189"/>
<comment type="caution">
    <text evidence="1">The sequence shown here is derived from an EMBL/GenBank/DDBJ whole genome shotgun (WGS) entry which is preliminary data.</text>
</comment>